<evidence type="ECO:0000256" key="1">
    <source>
        <dbReference type="SAM" id="SignalP"/>
    </source>
</evidence>
<reference evidence="2" key="1">
    <citation type="journal article" date="2020" name="Fungal Divers.">
        <title>Resolving the Mortierellaceae phylogeny through synthesis of multi-gene phylogenetics and phylogenomics.</title>
        <authorList>
            <person name="Vandepol N."/>
            <person name="Liber J."/>
            <person name="Desiro A."/>
            <person name="Na H."/>
            <person name="Kennedy M."/>
            <person name="Barry K."/>
            <person name="Grigoriev I.V."/>
            <person name="Miller A.N."/>
            <person name="O'Donnell K."/>
            <person name="Stajich J.E."/>
            <person name="Bonito G."/>
        </authorList>
    </citation>
    <scope>NUCLEOTIDE SEQUENCE</scope>
    <source>
        <strain evidence="2">NRRL 28262</strain>
    </source>
</reference>
<evidence type="ECO:0000313" key="2">
    <source>
        <dbReference type="EMBL" id="KAG0270845.1"/>
    </source>
</evidence>
<dbReference type="AlphaFoldDB" id="A0AAD4D6U7"/>
<keyword evidence="3" id="KW-1185">Reference proteome</keyword>
<name>A0AAD4D6U7_9FUNG</name>
<evidence type="ECO:0000313" key="3">
    <source>
        <dbReference type="Proteomes" id="UP001194580"/>
    </source>
</evidence>
<feature type="chain" id="PRO_5042141306" description="PS II complex 12 kDa extrinsic protein" evidence="1">
    <location>
        <begin position="28"/>
        <end position="126"/>
    </location>
</feature>
<gene>
    <name evidence="2" type="ORF">BGZ95_001438</name>
</gene>
<comment type="caution">
    <text evidence="2">The sequence shown here is derived from an EMBL/GenBank/DDBJ whole genome shotgun (WGS) entry which is preliminary data.</text>
</comment>
<keyword evidence="1" id="KW-0732">Signal</keyword>
<feature type="signal peptide" evidence="1">
    <location>
        <begin position="1"/>
        <end position="27"/>
    </location>
</feature>
<organism evidence="2 3">
    <name type="scientific">Linnemannia exigua</name>
    <dbReference type="NCBI Taxonomy" id="604196"/>
    <lineage>
        <taxon>Eukaryota</taxon>
        <taxon>Fungi</taxon>
        <taxon>Fungi incertae sedis</taxon>
        <taxon>Mucoromycota</taxon>
        <taxon>Mortierellomycotina</taxon>
        <taxon>Mortierellomycetes</taxon>
        <taxon>Mortierellales</taxon>
        <taxon>Mortierellaceae</taxon>
        <taxon>Linnemannia</taxon>
    </lineage>
</organism>
<sequence length="126" mass="13000">MTFSKITTMAAAALLAVLFLGASSTHAAPVTDSLADGVTYGAGKTFGAVAGGALDKASPDALEGALDGHRYVVDEDEEAYYDYLRSVFPELAYNLGEGFGEAGSKIVPEQLREGAVDGAYEATGKE</sequence>
<protein>
    <recommendedName>
        <fullName evidence="4">PS II complex 12 kDa extrinsic protein</fullName>
    </recommendedName>
</protein>
<dbReference type="Proteomes" id="UP001194580">
    <property type="component" value="Unassembled WGS sequence"/>
</dbReference>
<proteinExistence type="predicted"/>
<evidence type="ECO:0008006" key="4">
    <source>
        <dbReference type="Google" id="ProtNLM"/>
    </source>
</evidence>
<accession>A0AAD4D6U7</accession>
<dbReference type="EMBL" id="JAAAIL010001295">
    <property type="protein sequence ID" value="KAG0270845.1"/>
    <property type="molecule type" value="Genomic_DNA"/>
</dbReference>